<accession>A0A0A9D3A8</accession>
<reference evidence="1" key="1">
    <citation type="submission" date="2014-09" db="EMBL/GenBank/DDBJ databases">
        <authorList>
            <person name="Magalhaes I.L.F."/>
            <person name="Oliveira U."/>
            <person name="Santos F.R."/>
            <person name="Vidigal T.H.D.A."/>
            <person name="Brescovit A.D."/>
            <person name="Santos A.J."/>
        </authorList>
    </citation>
    <scope>NUCLEOTIDE SEQUENCE</scope>
    <source>
        <tissue evidence="1">Shoot tissue taken approximately 20 cm above the soil surface</tissue>
    </source>
</reference>
<dbReference type="PANTHER" id="PTHR37701">
    <property type="entry name" value="METHYL-CPG-BINDING DOMAIN-CONTAINING PROTEIN 8"/>
    <property type="match status" value="1"/>
</dbReference>
<dbReference type="PANTHER" id="PTHR37701:SF17">
    <property type="entry name" value="METHYL BINDING DOMAIN117"/>
    <property type="match status" value="1"/>
</dbReference>
<dbReference type="InterPro" id="IPR037472">
    <property type="entry name" value="MBD8"/>
</dbReference>
<evidence type="ECO:0000313" key="1">
    <source>
        <dbReference type="EMBL" id="JAD81163.1"/>
    </source>
</evidence>
<dbReference type="EMBL" id="GBRH01216732">
    <property type="protein sequence ID" value="JAD81163.1"/>
    <property type="molecule type" value="Transcribed_RNA"/>
</dbReference>
<name>A0A0A9D3A8_ARUDO</name>
<reference evidence="1" key="2">
    <citation type="journal article" date="2015" name="Data Brief">
        <title>Shoot transcriptome of the giant reed, Arundo donax.</title>
        <authorList>
            <person name="Barrero R.A."/>
            <person name="Guerrero F.D."/>
            <person name="Moolhuijzen P."/>
            <person name="Goolsby J.A."/>
            <person name="Tidwell J."/>
            <person name="Bellgard S.E."/>
            <person name="Bellgard M.I."/>
        </authorList>
    </citation>
    <scope>NUCLEOTIDE SEQUENCE</scope>
    <source>
        <tissue evidence="1">Shoot tissue taken approximately 20 cm above the soil surface</tissue>
    </source>
</reference>
<sequence length="123" mass="13984">MNPTGVAVDLARLAELVDAYGEELRKRTEGLGAESELLGFMNALEGQWGSRRRRRKFVDAGMFGDHLPRVWKLLLGLKRKEHVAWINCRRYPQRTSVCDMQRSIFLSHVSSGISRGKANCHSE</sequence>
<organism evidence="1">
    <name type="scientific">Arundo donax</name>
    <name type="common">Giant reed</name>
    <name type="synonym">Donax arundinaceus</name>
    <dbReference type="NCBI Taxonomy" id="35708"/>
    <lineage>
        <taxon>Eukaryota</taxon>
        <taxon>Viridiplantae</taxon>
        <taxon>Streptophyta</taxon>
        <taxon>Embryophyta</taxon>
        <taxon>Tracheophyta</taxon>
        <taxon>Spermatophyta</taxon>
        <taxon>Magnoliopsida</taxon>
        <taxon>Liliopsida</taxon>
        <taxon>Poales</taxon>
        <taxon>Poaceae</taxon>
        <taxon>PACMAD clade</taxon>
        <taxon>Arundinoideae</taxon>
        <taxon>Arundineae</taxon>
        <taxon>Arundo</taxon>
    </lineage>
</organism>
<protein>
    <submittedName>
        <fullName evidence="1">Uncharacterized protein</fullName>
    </submittedName>
</protein>
<dbReference type="AlphaFoldDB" id="A0A0A9D3A8"/>
<proteinExistence type="predicted"/>